<dbReference type="CDD" id="cd00812">
    <property type="entry name" value="LeuRS_core"/>
    <property type="match status" value="1"/>
</dbReference>
<evidence type="ECO:0000256" key="2">
    <source>
        <dbReference type="ARBA" id="ARBA00022490"/>
    </source>
</evidence>
<dbReference type="GO" id="GO:0004823">
    <property type="term" value="F:leucine-tRNA ligase activity"/>
    <property type="evidence" value="ECO:0007669"/>
    <property type="project" value="UniProtKB-UniRule"/>
</dbReference>
<dbReference type="Gene3D" id="3.10.20.590">
    <property type="match status" value="1"/>
</dbReference>
<evidence type="ECO:0000256" key="3">
    <source>
        <dbReference type="ARBA" id="ARBA00022598"/>
    </source>
</evidence>
<protein>
    <recommendedName>
        <fullName evidence="9">Leucine--tRNA ligase</fullName>
        <ecNumber evidence="9">6.1.1.4</ecNumber>
    </recommendedName>
    <alternativeName>
        <fullName evidence="9">Leucyl-tRNA synthetase</fullName>
        <shortName evidence="9">LeuRS</shortName>
    </alternativeName>
</protein>
<feature type="domain" description="Methionyl/Valyl/Leucyl/Isoleucyl-tRNA synthetase anticodon-binding" evidence="12">
    <location>
        <begin position="644"/>
        <end position="759"/>
    </location>
</feature>
<dbReference type="EMBL" id="VMGI01000002">
    <property type="protein sequence ID" value="TSC94124.1"/>
    <property type="molecule type" value="Genomic_DNA"/>
</dbReference>
<dbReference type="AlphaFoldDB" id="A0A554LMV8"/>
<evidence type="ECO:0000313" key="16">
    <source>
        <dbReference type="Proteomes" id="UP000315589"/>
    </source>
</evidence>
<dbReference type="GO" id="GO:0005524">
    <property type="term" value="F:ATP binding"/>
    <property type="evidence" value="ECO:0007669"/>
    <property type="project" value="UniProtKB-UniRule"/>
</dbReference>
<keyword evidence="5 9" id="KW-0067">ATP-binding</keyword>
<organism evidence="15 16">
    <name type="scientific">Candidatus Berkelbacteria bacterium Licking1014_85</name>
    <dbReference type="NCBI Taxonomy" id="2017148"/>
    <lineage>
        <taxon>Bacteria</taxon>
        <taxon>Candidatus Berkelbacteria</taxon>
    </lineage>
</organism>
<keyword evidence="3 9" id="KW-0436">Ligase</keyword>
<dbReference type="InterPro" id="IPR015413">
    <property type="entry name" value="Methionyl/Leucyl_tRNA_Synth"/>
</dbReference>
<dbReference type="GO" id="GO:0005829">
    <property type="term" value="C:cytosol"/>
    <property type="evidence" value="ECO:0007669"/>
    <property type="project" value="TreeGrafter"/>
</dbReference>
<dbReference type="InterPro" id="IPR025709">
    <property type="entry name" value="Leu_tRNA-synth_edit"/>
</dbReference>
<dbReference type="InterPro" id="IPR002300">
    <property type="entry name" value="aa-tRNA-synth_Ia"/>
</dbReference>
<dbReference type="InterPro" id="IPR002302">
    <property type="entry name" value="Leu-tRNA-ligase"/>
</dbReference>
<evidence type="ECO:0000256" key="6">
    <source>
        <dbReference type="ARBA" id="ARBA00022917"/>
    </source>
</evidence>
<feature type="domain" description="Aminoacyl-tRNA synthetase class Ia" evidence="11">
    <location>
        <begin position="412"/>
        <end position="603"/>
    </location>
</feature>
<dbReference type="SUPFAM" id="SSF47323">
    <property type="entry name" value="Anticodon-binding domain of a subclass of class I aminoacyl-tRNA synthetases"/>
    <property type="match status" value="1"/>
</dbReference>
<comment type="similarity">
    <text evidence="1 9 10">Belongs to the class-I aminoacyl-tRNA synthetase family.</text>
</comment>
<dbReference type="Gene3D" id="1.10.730.10">
    <property type="entry name" value="Isoleucyl-tRNA Synthetase, Domain 1"/>
    <property type="match status" value="1"/>
</dbReference>
<evidence type="ECO:0000256" key="10">
    <source>
        <dbReference type="RuleBase" id="RU363035"/>
    </source>
</evidence>
<comment type="catalytic activity">
    <reaction evidence="8 9">
        <text>tRNA(Leu) + L-leucine + ATP = L-leucyl-tRNA(Leu) + AMP + diphosphate</text>
        <dbReference type="Rhea" id="RHEA:11688"/>
        <dbReference type="Rhea" id="RHEA-COMP:9613"/>
        <dbReference type="Rhea" id="RHEA-COMP:9622"/>
        <dbReference type="ChEBI" id="CHEBI:30616"/>
        <dbReference type="ChEBI" id="CHEBI:33019"/>
        <dbReference type="ChEBI" id="CHEBI:57427"/>
        <dbReference type="ChEBI" id="CHEBI:78442"/>
        <dbReference type="ChEBI" id="CHEBI:78494"/>
        <dbReference type="ChEBI" id="CHEBI:456215"/>
        <dbReference type="EC" id="6.1.1.4"/>
    </reaction>
</comment>
<dbReference type="SUPFAM" id="SSF52374">
    <property type="entry name" value="Nucleotidylyl transferase"/>
    <property type="match status" value="1"/>
</dbReference>
<evidence type="ECO:0000256" key="9">
    <source>
        <dbReference type="HAMAP-Rule" id="MF_00049"/>
    </source>
</evidence>
<keyword evidence="6 9" id="KW-0648">Protein biosynthesis</keyword>
<dbReference type="GO" id="GO:0006429">
    <property type="term" value="P:leucyl-tRNA aminoacylation"/>
    <property type="evidence" value="ECO:0007669"/>
    <property type="project" value="UniProtKB-UniRule"/>
</dbReference>
<gene>
    <name evidence="9" type="primary">leuS</name>
    <name evidence="15" type="ORF">CEN91_28</name>
</gene>
<dbReference type="InterPro" id="IPR014729">
    <property type="entry name" value="Rossmann-like_a/b/a_fold"/>
</dbReference>
<dbReference type="Pfam" id="PF00133">
    <property type="entry name" value="tRNA-synt_1"/>
    <property type="match status" value="1"/>
</dbReference>
<dbReference type="Gene3D" id="3.40.50.620">
    <property type="entry name" value="HUPs"/>
    <property type="match status" value="2"/>
</dbReference>
<dbReference type="NCBIfam" id="TIGR00396">
    <property type="entry name" value="leuS_bact"/>
    <property type="match status" value="1"/>
</dbReference>
<evidence type="ECO:0000256" key="4">
    <source>
        <dbReference type="ARBA" id="ARBA00022741"/>
    </source>
</evidence>
<keyword evidence="7 9" id="KW-0030">Aminoacyl-tRNA synthetase</keyword>
<dbReference type="FunFam" id="3.40.50.620:FF:000056">
    <property type="entry name" value="Leucine--tRNA ligase"/>
    <property type="match status" value="1"/>
</dbReference>
<dbReference type="PANTHER" id="PTHR43740">
    <property type="entry name" value="LEUCYL-TRNA SYNTHETASE"/>
    <property type="match status" value="1"/>
</dbReference>
<dbReference type="GO" id="GO:0002161">
    <property type="term" value="F:aminoacyl-tRNA deacylase activity"/>
    <property type="evidence" value="ECO:0007669"/>
    <property type="project" value="InterPro"/>
</dbReference>
<dbReference type="Pfam" id="PF08264">
    <property type="entry name" value="Anticodon_1"/>
    <property type="match status" value="1"/>
</dbReference>
<sequence>MNYDFKTIEKKWQKIWKENPDAWQAKDMSEKPKFYCLFEFPYPSGDGLHIGHLRGQTFADVIARKKRLEGFNVMNPIGWDAFGLPTENYAIKHKIHPSIATAINIKNFTRQEKMMGYLLDWSREINTTDLEYFKWTQWIFLKFYEHGLAYKAKMPINWCPQCKIGLANEEVIDGFCERCGTQTETREINQWMLKITAYADKLIEGLKNVDFPEQVKTQQINWIGRSEGAMIKFQILNTKCQIDVFTTRPDTLFGATYMVLSPNNKLIQELKNKISNINEVQKYIIKSNNSPQNLAKNKTGVELKGIKAVNPVNETEIPIWVSDYVLDDYGTGAIMAVPAHDERDYAFAKKFNLPITEVIQGGDINKSAYTDIENGILINSGEFSGLKVKDAIEKISLWLENNGIGKKEINYKLRDWVFSRQHYWGEPIPIIYCPNCGTVPLPENQLPLKLPGVEHYEPTNTGESPLSKMTDWVNTTCPKCYGKAIRETDTMPNWAGSSWYFLRYIDPQNTHEFASQDKLKYWMPVDLYEGGMEHTTLHLLYSRFWNQFLYDIGLVPFPEPYKKRVSHGIILASDNKKMSKSLGNIINPDEIIDVYGADTVRTFEMFIGPFDQAILWDPKGIKGVSRFLNKVRENILKPDSGNYDKILNANFQKTIKGVTSDIDNNCMNTAIAKLMNFNNFLSKCDKIPREVKKDFLIMLNIFAPHLTSELLEKQNIDVFTCFWPKFRKENLLDEELILPIQVNGKLRSTLIVNRNTSEKELKEIVVKDKRIAEILNNKKIIKIIIVPLKIISIVVK</sequence>
<dbReference type="Pfam" id="PF13603">
    <property type="entry name" value="tRNA-synt_1_2"/>
    <property type="match status" value="1"/>
</dbReference>
<dbReference type="Pfam" id="PF09334">
    <property type="entry name" value="tRNA-synt_1g"/>
    <property type="match status" value="1"/>
</dbReference>
<evidence type="ECO:0000256" key="1">
    <source>
        <dbReference type="ARBA" id="ARBA00005594"/>
    </source>
</evidence>
<feature type="binding site" evidence="9">
    <location>
        <position position="580"/>
    </location>
    <ligand>
        <name>ATP</name>
        <dbReference type="ChEBI" id="CHEBI:30616"/>
    </ligand>
</feature>
<dbReference type="InterPro" id="IPR009008">
    <property type="entry name" value="Val/Leu/Ile-tRNA-synth_edit"/>
</dbReference>
<dbReference type="PROSITE" id="PS00178">
    <property type="entry name" value="AA_TRNA_LIGASE_I"/>
    <property type="match status" value="1"/>
</dbReference>
<dbReference type="Proteomes" id="UP000315589">
    <property type="component" value="Unassembled WGS sequence"/>
</dbReference>
<dbReference type="InterPro" id="IPR001412">
    <property type="entry name" value="aa-tRNA-synth_I_CS"/>
</dbReference>
<feature type="short sequence motif" description="'KMSKS' region" evidence="9">
    <location>
        <begin position="577"/>
        <end position="581"/>
    </location>
</feature>
<dbReference type="PANTHER" id="PTHR43740:SF2">
    <property type="entry name" value="LEUCINE--TRNA LIGASE, MITOCHONDRIAL"/>
    <property type="match status" value="1"/>
</dbReference>
<feature type="domain" description="Methionyl/Leucyl tRNA synthetase" evidence="13">
    <location>
        <begin position="40"/>
        <end position="184"/>
    </location>
</feature>
<keyword evidence="4 9" id="KW-0547">Nucleotide-binding</keyword>
<keyword evidence="2 9" id="KW-0963">Cytoplasm</keyword>
<evidence type="ECO:0000259" key="12">
    <source>
        <dbReference type="Pfam" id="PF08264"/>
    </source>
</evidence>
<feature type="domain" description="Leucyl-tRNA synthetase editing" evidence="14">
    <location>
        <begin position="221"/>
        <end position="399"/>
    </location>
</feature>
<evidence type="ECO:0000313" key="15">
    <source>
        <dbReference type="EMBL" id="TSC94124.1"/>
    </source>
</evidence>
<dbReference type="HAMAP" id="MF_00049_B">
    <property type="entry name" value="Leu_tRNA_synth_B"/>
    <property type="match status" value="1"/>
</dbReference>
<evidence type="ECO:0000256" key="5">
    <source>
        <dbReference type="ARBA" id="ARBA00022840"/>
    </source>
</evidence>
<comment type="caution">
    <text evidence="9">Lacks conserved residue(s) required for the propagation of feature annotation.</text>
</comment>
<comment type="subcellular location">
    <subcellularLocation>
        <location evidence="9">Cytoplasm</location>
    </subcellularLocation>
</comment>
<dbReference type="InterPro" id="IPR013155">
    <property type="entry name" value="M/V/L/I-tRNA-synth_anticd-bd"/>
</dbReference>
<comment type="caution">
    <text evidence="15">The sequence shown here is derived from an EMBL/GenBank/DDBJ whole genome shotgun (WGS) entry which is preliminary data.</text>
</comment>
<proteinExistence type="inferred from homology"/>
<accession>A0A554LMV8</accession>
<evidence type="ECO:0000259" key="11">
    <source>
        <dbReference type="Pfam" id="PF00133"/>
    </source>
</evidence>
<evidence type="ECO:0000256" key="8">
    <source>
        <dbReference type="ARBA" id="ARBA00047469"/>
    </source>
</evidence>
<evidence type="ECO:0000259" key="14">
    <source>
        <dbReference type="Pfam" id="PF13603"/>
    </source>
</evidence>
<reference evidence="15 16" key="1">
    <citation type="submission" date="2017-07" db="EMBL/GenBank/DDBJ databases">
        <title>Mechanisms for carbon and nitrogen cycling indicate functional differentiation within the Candidate Phyla Radiation.</title>
        <authorList>
            <person name="Danczak R.E."/>
            <person name="Johnston M.D."/>
            <person name="Kenah C."/>
            <person name="Slattery M."/>
            <person name="Wrighton K.C."/>
            <person name="Wilkins M.J."/>
        </authorList>
    </citation>
    <scope>NUCLEOTIDE SEQUENCE [LARGE SCALE GENOMIC DNA]</scope>
    <source>
        <strain evidence="15">Licking1014_85</strain>
    </source>
</reference>
<dbReference type="SUPFAM" id="SSF50677">
    <property type="entry name" value="ValRS/IleRS/LeuRS editing domain"/>
    <property type="match status" value="1"/>
</dbReference>
<dbReference type="FunFam" id="1.10.730.10:FF:000002">
    <property type="entry name" value="Leucine--tRNA ligase"/>
    <property type="match status" value="1"/>
</dbReference>
<dbReference type="FunFam" id="3.40.50.620:FF:000003">
    <property type="entry name" value="Leucine--tRNA ligase"/>
    <property type="match status" value="1"/>
</dbReference>
<evidence type="ECO:0000256" key="7">
    <source>
        <dbReference type="ARBA" id="ARBA00023146"/>
    </source>
</evidence>
<dbReference type="EC" id="6.1.1.4" evidence="9"/>
<evidence type="ECO:0000259" key="13">
    <source>
        <dbReference type="Pfam" id="PF09334"/>
    </source>
</evidence>
<dbReference type="PRINTS" id="PR00985">
    <property type="entry name" value="TRNASYNTHLEU"/>
</dbReference>
<name>A0A554LMV8_9BACT</name>
<dbReference type="InterPro" id="IPR009080">
    <property type="entry name" value="tRNAsynth_Ia_anticodon-bd"/>
</dbReference>